<organism evidence="1 2">
    <name type="scientific">Lusitaniella coriacea LEGE 07157</name>
    <dbReference type="NCBI Taxonomy" id="945747"/>
    <lineage>
        <taxon>Bacteria</taxon>
        <taxon>Bacillati</taxon>
        <taxon>Cyanobacteriota</taxon>
        <taxon>Cyanophyceae</taxon>
        <taxon>Spirulinales</taxon>
        <taxon>Lusitaniellaceae</taxon>
        <taxon>Lusitaniella</taxon>
    </lineage>
</organism>
<sequence>MNVKVFNSTEQSQPTQPTTEYFSLQQVLLAEVKEKLGSNSRSVQAVIGRITQEVERVCSKSKRIQNSGDIRSHLLYLGHHRLDKCLSYYELGSKQGRVELHSNLSVMVYRHIAQARMQLGFSARYNLIEDFLQDFYVESLRAFRKENEVPGDYQPRTQIELAEYMTFTEQYAKRRVTLPNGYSQQLIVLRAQSFARRQPKETAVDIEQAAEYPKGEEAQAQSRSAAVQQVRSQMVADCPDPWENVRRDRVVNSLFHYLESQGYEDCANYLALKLQDRSAAEIDEILGLTPRERDYLQQRFKYHVEKFSRASENWKLVHEWLGADLDQKLGMTSAKWQRFVERLSVKQKQLLECKQQQKSDTEIMESLGLTAKKLQKQWTQVLELAAQMRNSDEN</sequence>
<evidence type="ECO:0000313" key="1">
    <source>
        <dbReference type="EMBL" id="MBE9115340.1"/>
    </source>
</evidence>
<dbReference type="AlphaFoldDB" id="A0A8J7DUZ8"/>
<dbReference type="RefSeq" id="WP_194028433.1">
    <property type="nucleotide sequence ID" value="NZ_JADEWZ010000006.1"/>
</dbReference>
<proteinExistence type="predicted"/>
<accession>A0A8J7DUZ8</accession>
<dbReference type="Proteomes" id="UP000654482">
    <property type="component" value="Unassembled WGS sequence"/>
</dbReference>
<dbReference type="NCBIfam" id="NF037964">
    <property type="entry name" value="HetZ_related"/>
    <property type="match status" value="1"/>
</dbReference>
<name>A0A8J7DUZ8_9CYAN</name>
<evidence type="ECO:0000313" key="2">
    <source>
        <dbReference type="Proteomes" id="UP000654482"/>
    </source>
</evidence>
<comment type="caution">
    <text evidence="1">The sequence shown here is derived from an EMBL/GenBank/DDBJ whole genome shotgun (WGS) entry which is preliminary data.</text>
</comment>
<dbReference type="EMBL" id="JADEWZ010000006">
    <property type="protein sequence ID" value="MBE9115340.1"/>
    <property type="molecule type" value="Genomic_DNA"/>
</dbReference>
<protein>
    <submittedName>
        <fullName evidence="1">HetZ-related protein</fullName>
    </submittedName>
</protein>
<gene>
    <name evidence="1" type="ORF">IQ249_05445</name>
</gene>
<reference evidence="1" key="1">
    <citation type="submission" date="2020-10" db="EMBL/GenBank/DDBJ databases">
        <authorList>
            <person name="Castelo-Branco R."/>
            <person name="Eusebio N."/>
            <person name="Adriana R."/>
            <person name="Vieira A."/>
            <person name="Brugerolle De Fraissinette N."/>
            <person name="Rezende De Castro R."/>
            <person name="Schneider M.P."/>
            <person name="Vasconcelos V."/>
            <person name="Leao P.N."/>
        </authorList>
    </citation>
    <scope>NUCLEOTIDE SEQUENCE</scope>
    <source>
        <strain evidence="1">LEGE 07157</strain>
    </source>
</reference>
<keyword evidence="2" id="KW-1185">Reference proteome</keyword>
<dbReference type="InterPro" id="IPR049910">
    <property type="entry name" value="HetZ-rel"/>
</dbReference>